<keyword evidence="5" id="KW-0028">Amino-acid biosynthesis</keyword>
<evidence type="ECO:0000313" key="11">
    <source>
        <dbReference type="EMBL" id="CAA9434190.1"/>
    </source>
</evidence>
<comment type="similarity">
    <text evidence="2">Belongs to the class-II pyridoxal-phosphate-dependent aminotransferase family. Histidinol-phosphate aminotransferase subfamily.</text>
</comment>
<dbReference type="Gene3D" id="3.90.1150.10">
    <property type="entry name" value="Aspartate Aminotransferase, domain 1"/>
    <property type="match status" value="1"/>
</dbReference>
<dbReference type="InterPro" id="IPR050106">
    <property type="entry name" value="HistidinolP_aminotransfase"/>
</dbReference>
<evidence type="ECO:0000256" key="2">
    <source>
        <dbReference type="ARBA" id="ARBA00007970"/>
    </source>
</evidence>
<evidence type="ECO:0000256" key="8">
    <source>
        <dbReference type="ARBA" id="ARBA00023102"/>
    </source>
</evidence>
<dbReference type="GO" id="GO:0030170">
    <property type="term" value="F:pyridoxal phosphate binding"/>
    <property type="evidence" value="ECO:0007669"/>
    <property type="project" value="InterPro"/>
</dbReference>
<dbReference type="EC" id="2.6.1.9" evidence="3"/>
<dbReference type="CDD" id="cd00609">
    <property type="entry name" value="AAT_like"/>
    <property type="match status" value="1"/>
</dbReference>
<dbReference type="GO" id="GO:0004400">
    <property type="term" value="F:histidinol-phosphate transaminase activity"/>
    <property type="evidence" value="ECO:0007669"/>
    <property type="project" value="UniProtKB-EC"/>
</dbReference>
<comment type="pathway">
    <text evidence="1">Amino-acid biosynthesis; L-histidine biosynthesis; L-histidine from 5-phospho-alpha-D-ribose 1-diphosphate: step 7/9.</text>
</comment>
<keyword evidence="7" id="KW-0663">Pyridoxal phosphate</keyword>
<accession>A0A6J4Q6G6</accession>
<dbReference type="Pfam" id="PF00155">
    <property type="entry name" value="Aminotran_1_2"/>
    <property type="match status" value="1"/>
</dbReference>
<evidence type="ECO:0000256" key="4">
    <source>
        <dbReference type="ARBA" id="ARBA00022576"/>
    </source>
</evidence>
<dbReference type="EMBL" id="CADCUU010000463">
    <property type="protein sequence ID" value="CAA9434190.1"/>
    <property type="molecule type" value="Genomic_DNA"/>
</dbReference>
<reference evidence="11" key="1">
    <citation type="submission" date="2020-02" db="EMBL/GenBank/DDBJ databases">
        <authorList>
            <person name="Meier V. D."/>
        </authorList>
    </citation>
    <scope>NUCLEOTIDE SEQUENCE</scope>
    <source>
        <strain evidence="11">AVDCRST_MAG15</strain>
    </source>
</reference>
<dbReference type="InterPro" id="IPR015422">
    <property type="entry name" value="PyrdxlP-dep_Trfase_small"/>
</dbReference>
<evidence type="ECO:0000256" key="5">
    <source>
        <dbReference type="ARBA" id="ARBA00022605"/>
    </source>
</evidence>
<evidence type="ECO:0000256" key="6">
    <source>
        <dbReference type="ARBA" id="ARBA00022679"/>
    </source>
</evidence>
<dbReference type="PANTHER" id="PTHR43643:SF6">
    <property type="entry name" value="HISTIDINOL-PHOSPHATE AMINOTRANSFERASE"/>
    <property type="match status" value="1"/>
</dbReference>
<name>A0A6J4Q6G6_9RHOB</name>
<gene>
    <name evidence="11" type="ORF">AVDCRST_MAG15-3053</name>
</gene>
<dbReference type="GO" id="GO:0000105">
    <property type="term" value="P:L-histidine biosynthetic process"/>
    <property type="evidence" value="ECO:0007669"/>
    <property type="project" value="UniProtKB-KW"/>
</dbReference>
<evidence type="ECO:0000259" key="10">
    <source>
        <dbReference type="Pfam" id="PF00155"/>
    </source>
</evidence>
<feature type="domain" description="Aminotransferase class I/classII large" evidence="10">
    <location>
        <begin position="6"/>
        <end position="298"/>
    </location>
</feature>
<proteinExistence type="inferred from homology"/>
<keyword evidence="8" id="KW-0368">Histidine biosynthesis</keyword>
<dbReference type="AlphaFoldDB" id="A0A6J4Q6G6"/>
<dbReference type="InterPro" id="IPR004839">
    <property type="entry name" value="Aminotransferase_I/II_large"/>
</dbReference>
<evidence type="ECO:0000256" key="7">
    <source>
        <dbReference type="ARBA" id="ARBA00022898"/>
    </source>
</evidence>
<dbReference type="Gene3D" id="3.40.640.10">
    <property type="entry name" value="Type I PLP-dependent aspartate aminotransferase-like (Major domain)"/>
    <property type="match status" value="1"/>
</dbReference>
<protein>
    <recommendedName>
        <fullName evidence="3">histidinol-phosphate transaminase</fullName>
        <ecNumber evidence="3">2.6.1.9</ecNumber>
    </recommendedName>
</protein>
<sequence>MERAAQDAWMYGDPEVHELREAIAARHGVHLGHVVVGEGIDGLLGLLVRLTVGPGDAAVTSLGGYPTFNFHVAGFGGRLLTVPYRGDGSDPEALMGLAREAGARLVYLSNPDNPMGSVHGPEVIRRMVEAVPEGALLVLDEAYAELAGELVVIDPEDERTIRFRTFSKAQGLAGLRVGYGIGPKGLIAAFDRVRNHFGLGRVAQAGALGALGDGAWVPQVVERVVAAREEIGRIAAGVGLRTLPSSTNFVAVDCGRDGAFAKGVLEGLLRRGVFVRKPGVAPLDRCIRVTAGPEAAVAAFGEALPGALEEALAQGGGVPR</sequence>
<dbReference type="InterPro" id="IPR015424">
    <property type="entry name" value="PyrdxlP-dep_Trfase"/>
</dbReference>
<organism evidence="11">
    <name type="scientific">uncultured Rubellimicrobium sp</name>
    <dbReference type="NCBI Taxonomy" id="543078"/>
    <lineage>
        <taxon>Bacteria</taxon>
        <taxon>Pseudomonadati</taxon>
        <taxon>Pseudomonadota</taxon>
        <taxon>Alphaproteobacteria</taxon>
        <taxon>Rhodobacterales</taxon>
        <taxon>Roseobacteraceae</taxon>
        <taxon>Rubellimicrobium</taxon>
        <taxon>environmental samples</taxon>
    </lineage>
</organism>
<dbReference type="InterPro" id="IPR015421">
    <property type="entry name" value="PyrdxlP-dep_Trfase_major"/>
</dbReference>
<keyword evidence="6 11" id="KW-0808">Transferase</keyword>
<evidence type="ECO:0000256" key="1">
    <source>
        <dbReference type="ARBA" id="ARBA00005011"/>
    </source>
</evidence>
<evidence type="ECO:0000256" key="9">
    <source>
        <dbReference type="ARBA" id="ARBA00047481"/>
    </source>
</evidence>
<dbReference type="PANTHER" id="PTHR43643">
    <property type="entry name" value="HISTIDINOL-PHOSPHATE AMINOTRANSFERASE 2"/>
    <property type="match status" value="1"/>
</dbReference>
<dbReference type="SUPFAM" id="SSF53383">
    <property type="entry name" value="PLP-dependent transferases"/>
    <property type="match status" value="1"/>
</dbReference>
<evidence type="ECO:0000256" key="3">
    <source>
        <dbReference type="ARBA" id="ARBA00012748"/>
    </source>
</evidence>
<comment type="catalytic activity">
    <reaction evidence="9">
        <text>L-histidinol phosphate + 2-oxoglutarate = 3-(imidazol-4-yl)-2-oxopropyl phosphate + L-glutamate</text>
        <dbReference type="Rhea" id="RHEA:23744"/>
        <dbReference type="ChEBI" id="CHEBI:16810"/>
        <dbReference type="ChEBI" id="CHEBI:29985"/>
        <dbReference type="ChEBI" id="CHEBI:57766"/>
        <dbReference type="ChEBI" id="CHEBI:57980"/>
        <dbReference type="EC" id="2.6.1.9"/>
    </reaction>
</comment>
<keyword evidence="4 11" id="KW-0032">Aminotransferase</keyword>